<dbReference type="Proteomes" id="UP001057520">
    <property type="component" value="Chromosome"/>
</dbReference>
<dbReference type="CDD" id="cd00254">
    <property type="entry name" value="LT-like"/>
    <property type="match status" value="1"/>
</dbReference>
<comment type="similarity">
    <text evidence="1">Belongs to the transglycosylase Slt family.</text>
</comment>
<dbReference type="InterPro" id="IPR023346">
    <property type="entry name" value="Lysozyme-like_dom_sf"/>
</dbReference>
<organism evidence="5 6">
    <name type="scientific">Caulobacter segnis</name>
    <dbReference type="NCBI Taxonomy" id="88688"/>
    <lineage>
        <taxon>Bacteria</taxon>
        <taxon>Pseudomonadati</taxon>
        <taxon>Pseudomonadota</taxon>
        <taxon>Alphaproteobacteria</taxon>
        <taxon>Caulobacterales</taxon>
        <taxon>Caulobacteraceae</taxon>
        <taxon>Caulobacter</taxon>
    </lineage>
</organism>
<proteinExistence type="inferred from homology"/>
<dbReference type="Pfam" id="PF01464">
    <property type="entry name" value="SLT"/>
    <property type="match status" value="1"/>
</dbReference>
<dbReference type="EMBL" id="CP096040">
    <property type="protein sequence ID" value="USQ95258.1"/>
    <property type="molecule type" value="Genomic_DNA"/>
</dbReference>
<evidence type="ECO:0000313" key="6">
    <source>
        <dbReference type="Proteomes" id="UP001057520"/>
    </source>
</evidence>
<comment type="similarity">
    <text evidence="2">Belongs to the virb1 family.</text>
</comment>
<dbReference type="InterPro" id="IPR008258">
    <property type="entry name" value="Transglycosylase_SLT_dom_1"/>
</dbReference>
<evidence type="ECO:0000256" key="3">
    <source>
        <dbReference type="SAM" id="MobiDB-lite"/>
    </source>
</evidence>
<evidence type="ECO:0000259" key="4">
    <source>
        <dbReference type="Pfam" id="PF01464"/>
    </source>
</evidence>
<evidence type="ECO:0000256" key="2">
    <source>
        <dbReference type="ARBA" id="ARBA00009387"/>
    </source>
</evidence>
<dbReference type="PANTHER" id="PTHR37423">
    <property type="entry name" value="SOLUBLE LYTIC MUREIN TRANSGLYCOSYLASE-RELATED"/>
    <property type="match status" value="1"/>
</dbReference>
<reference evidence="5 6" key="1">
    <citation type="submission" date="2022-04" db="EMBL/GenBank/DDBJ databases">
        <title>Genome sequence of soybean root-associated Caulobacter segnis RL271.</title>
        <authorList>
            <person name="Longley R."/>
            <person name="Bonito G."/>
            <person name="Trigodet F."/>
            <person name="Crosson S."/>
            <person name="Fiebig A."/>
        </authorList>
    </citation>
    <scope>NUCLEOTIDE SEQUENCE [LARGE SCALE GENOMIC DNA]</scope>
    <source>
        <strain evidence="5 6">RL271</strain>
    </source>
</reference>
<keyword evidence="6" id="KW-1185">Reference proteome</keyword>
<name>A0ABY4ZR28_9CAUL</name>
<protein>
    <submittedName>
        <fullName evidence="5">Lytic transglycosylase domain-containing protein</fullName>
    </submittedName>
</protein>
<sequence length="209" mass="21879">MAALTAPPVVVETSPAVAPAPARVERWRVWIAEAAQRFDVPQAWIVSVMTAESGGRTHLDGAPITSRAGAMGLMQVMPATYRALAARHGLGPDPQDPRDNILAGAAYLAEMRARFGYPGAFAAYNAGPARYADFLRTGRALPAETQAYIRTLSGLSPTRETPPAMLAGARLFYPLSAVSGAAPTDASPPVSPLFAPLSGGPGRAVDDER</sequence>
<evidence type="ECO:0000256" key="1">
    <source>
        <dbReference type="ARBA" id="ARBA00007734"/>
    </source>
</evidence>
<accession>A0ABY4ZR28</accession>
<gene>
    <name evidence="5" type="ORF">MZV50_22350</name>
</gene>
<evidence type="ECO:0000313" key="5">
    <source>
        <dbReference type="EMBL" id="USQ95258.1"/>
    </source>
</evidence>
<dbReference type="PANTHER" id="PTHR37423:SF2">
    <property type="entry name" value="MEMBRANE-BOUND LYTIC MUREIN TRANSGLYCOSYLASE C"/>
    <property type="match status" value="1"/>
</dbReference>
<dbReference type="SUPFAM" id="SSF53955">
    <property type="entry name" value="Lysozyme-like"/>
    <property type="match status" value="1"/>
</dbReference>
<feature type="region of interest" description="Disordered" evidence="3">
    <location>
        <begin position="183"/>
        <end position="209"/>
    </location>
</feature>
<feature type="domain" description="Transglycosylase SLT" evidence="4">
    <location>
        <begin position="31"/>
        <end position="136"/>
    </location>
</feature>
<dbReference type="Gene3D" id="1.10.530.10">
    <property type="match status" value="1"/>
</dbReference>